<feature type="non-terminal residue" evidence="2">
    <location>
        <position position="228"/>
    </location>
</feature>
<feature type="coiled-coil region" evidence="1">
    <location>
        <begin position="15"/>
        <end position="50"/>
    </location>
</feature>
<dbReference type="Proteomes" id="UP000789396">
    <property type="component" value="Unassembled WGS sequence"/>
</dbReference>
<keyword evidence="3" id="KW-1185">Reference proteome</keyword>
<evidence type="ECO:0000313" key="2">
    <source>
        <dbReference type="EMBL" id="CAG8448266.1"/>
    </source>
</evidence>
<comment type="caution">
    <text evidence="2">The sequence shown here is derived from an EMBL/GenBank/DDBJ whole genome shotgun (WGS) entry which is preliminary data.</text>
</comment>
<sequence>RDEYRRLYVAANGEVLGLKQEIRHLKDRLANRETENLRQTTMERERMNIQLQKDASSRELESLMTNSFQQLIQNKKKGGSPKRQFGYPSQEICCKTPNGELKPTAAKTDCQDLKSNDKQKIQQDEIIQLVKADSRYLELFSDNKIQIYGGSARYILTQPKAGIKFKPDLSVHSGNDFIIDKVYYDLVVEDRFQEALDTPAKVAELTTQLKENIAEQITDDINEKIEEI</sequence>
<dbReference type="AlphaFoldDB" id="A0A9N8VCF7"/>
<reference evidence="2" key="1">
    <citation type="submission" date="2021-06" db="EMBL/GenBank/DDBJ databases">
        <authorList>
            <person name="Kallberg Y."/>
            <person name="Tangrot J."/>
            <person name="Rosling A."/>
        </authorList>
    </citation>
    <scope>NUCLEOTIDE SEQUENCE</scope>
    <source>
        <strain evidence="2">IN212</strain>
    </source>
</reference>
<accession>A0A9N8VCF7</accession>
<dbReference type="EMBL" id="CAJVPZ010000003">
    <property type="protein sequence ID" value="CAG8448266.1"/>
    <property type="molecule type" value="Genomic_DNA"/>
</dbReference>
<organism evidence="2 3">
    <name type="scientific">Racocetra fulgida</name>
    <dbReference type="NCBI Taxonomy" id="60492"/>
    <lineage>
        <taxon>Eukaryota</taxon>
        <taxon>Fungi</taxon>
        <taxon>Fungi incertae sedis</taxon>
        <taxon>Mucoromycota</taxon>
        <taxon>Glomeromycotina</taxon>
        <taxon>Glomeromycetes</taxon>
        <taxon>Diversisporales</taxon>
        <taxon>Gigasporaceae</taxon>
        <taxon>Racocetra</taxon>
    </lineage>
</organism>
<evidence type="ECO:0000313" key="3">
    <source>
        <dbReference type="Proteomes" id="UP000789396"/>
    </source>
</evidence>
<proteinExistence type="predicted"/>
<gene>
    <name evidence="2" type="ORF">RFULGI_LOCUS81</name>
</gene>
<keyword evidence="1" id="KW-0175">Coiled coil</keyword>
<evidence type="ECO:0000256" key="1">
    <source>
        <dbReference type="SAM" id="Coils"/>
    </source>
</evidence>
<dbReference type="OrthoDB" id="2449683at2759"/>
<protein>
    <submittedName>
        <fullName evidence="2">819_t:CDS:1</fullName>
    </submittedName>
</protein>
<name>A0A9N8VCF7_9GLOM</name>